<organism evidence="1 2">
    <name type="scientific">Kouleothrix aurantiaca</name>
    <dbReference type="NCBI Taxonomy" id="186479"/>
    <lineage>
        <taxon>Bacteria</taxon>
        <taxon>Bacillati</taxon>
        <taxon>Chloroflexota</taxon>
        <taxon>Chloroflexia</taxon>
        <taxon>Chloroflexales</taxon>
        <taxon>Roseiflexineae</taxon>
        <taxon>Roseiflexaceae</taxon>
        <taxon>Kouleothrix</taxon>
    </lineage>
</organism>
<dbReference type="InterPro" id="IPR026360">
    <property type="entry name" value="Xnuc_lig_assoc"/>
</dbReference>
<sequence length="245" mass="26499">MPSPTLITLTDAGLYCAAGDFHIDPWRPVQRAVVTHAHADHARPGSRSYLAARDGEHVLRARMGMHASIQPADYDAPVEINGVRVSLHPAGHILGSAQVRVEYRGEVWVVSGDYKVGADATCAAFEPVRCNSFITESTFGLPVYRWRPQVEIFDEINAWWRANQLAGKASLLFAYALGKSQRLLAGVDPSIGPIFTHGAVERLVGEYRASGVALPATTYAAAGRKAEWSQALVVAPPSALGTPWM</sequence>
<dbReference type="Proteomes" id="UP000050509">
    <property type="component" value="Unassembled WGS sequence"/>
</dbReference>
<keyword evidence="2" id="KW-1185">Reference proteome</keyword>
<dbReference type="InterPro" id="IPR036866">
    <property type="entry name" value="RibonucZ/Hydroxyglut_hydro"/>
</dbReference>
<feature type="non-terminal residue" evidence="1">
    <location>
        <position position="245"/>
    </location>
</feature>
<dbReference type="Gene3D" id="3.60.15.10">
    <property type="entry name" value="Ribonuclease Z/Hydroxyacylglutathione hydrolase-like"/>
    <property type="match status" value="1"/>
</dbReference>
<evidence type="ECO:0000313" key="1">
    <source>
        <dbReference type="EMBL" id="KPV48331.1"/>
    </source>
</evidence>
<reference evidence="1 2" key="1">
    <citation type="submission" date="2015-09" db="EMBL/GenBank/DDBJ databases">
        <title>Draft genome sequence of Kouleothrix aurantiaca JCM 19913.</title>
        <authorList>
            <person name="Hemp J."/>
        </authorList>
    </citation>
    <scope>NUCLEOTIDE SEQUENCE [LARGE SCALE GENOMIC DNA]</scope>
    <source>
        <strain evidence="1 2">COM-B</strain>
    </source>
</reference>
<evidence type="ECO:0000313" key="2">
    <source>
        <dbReference type="Proteomes" id="UP000050509"/>
    </source>
</evidence>
<comment type="caution">
    <text evidence="1">The sequence shown here is derived from an EMBL/GenBank/DDBJ whole genome shotgun (WGS) entry which is preliminary data.</text>
</comment>
<dbReference type="PANTHER" id="PTHR11203">
    <property type="entry name" value="CLEAVAGE AND POLYADENYLATION SPECIFICITY FACTOR FAMILY MEMBER"/>
    <property type="match status" value="1"/>
</dbReference>
<dbReference type="GO" id="GO:0004521">
    <property type="term" value="F:RNA endonuclease activity"/>
    <property type="evidence" value="ECO:0007669"/>
    <property type="project" value="TreeGrafter"/>
</dbReference>
<dbReference type="PANTHER" id="PTHR11203:SF49">
    <property type="entry name" value="BLL1145 PROTEIN"/>
    <property type="match status" value="1"/>
</dbReference>
<evidence type="ECO:0008006" key="3">
    <source>
        <dbReference type="Google" id="ProtNLM"/>
    </source>
</evidence>
<gene>
    <name evidence="1" type="ORF">SE17_38630</name>
</gene>
<dbReference type="AlphaFoldDB" id="A0A0P9DE43"/>
<dbReference type="PATRIC" id="fig|186479.3.peg.5632"/>
<proteinExistence type="predicted"/>
<dbReference type="InterPro" id="IPR050698">
    <property type="entry name" value="MBL"/>
</dbReference>
<name>A0A0P9DE43_9CHLR</name>
<accession>A0A0P9DE43</accession>
<dbReference type="NCBIfam" id="TIGR04122">
    <property type="entry name" value="Xnuc_lig_assoc"/>
    <property type="match status" value="1"/>
</dbReference>
<dbReference type="EMBL" id="LJCR01002737">
    <property type="protein sequence ID" value="KPV48331.1"/>
    <property type="molecule type" value="Genomic_DNA"/>
</dbReference>
<protein>
    <recommendedName>
        <fullName evidence="3">Exonuclease</fullName>
    </recommendedName>
</protein>
<dbReference type="SUPFAM" id="SSF56281">
    <property type="entry name" value="Metallo-hydrolase/oxidoreductase"/>
    <property type="match status" value="1"/>
</dbReference>